<dbReference type="EMBL" id="QHHQ01000008">
    <property type="protein sequence ID" value="RAH97641.1"/>
    <property type="molecule type" value="Genomic_DNA"/>
</dbReference>
<accession>A0A8B2NJU3</accession>
<dbReference type="AlphaFoldDB" id="A0A8B2NJU3"/>
<sequence length="289" mass="30812">MRLSICHETDYRYEQAPNSVIELLRLTPASTATQTVRSWRIDVSGDAVLRRSEDAFGNLVHTFSVSSPGESLTITATGTVDTEPTNGVVTGTPERLPVGVFLRHTPLTEPDDAIRDLAAAARAKSSDTPLDRAHALNTMVFETMRYETGRTGVATTAAAALEAGHGVCQDLAHILIAAARADGLPARYISGYQYVEGRPRTSHEAHAWTEIHLPDLGWIAFDPTMGLCGTDHYVRVAVGLDTMSASPLRGAIYGGLGEVLDVTVTVDCAPGGPGGRQRQSQGGQSQSMD</sequence>
<protein>
    <submittedName>
        <fullName evidence="3">Transglutaminase</fullName>
    </submittedName>
</protein>
<dbReference type="Proteomes" id="UP000249590">
    <property type="component" value="Unassembled WGS sequence"/>
</dbReference>
<gene>
    <name evidence="3" type="ORF">DLJ53_27705</name>
</gene>
<dbReference type="SMART" id="SM00460">
    <property type="entry name" value="TGc"/>
    <property type="match status" value="1"/>
</dbReference>
<dbReference type="OrthoDB" id="9804023at2"/>
<keyword evidence="4" id="KW-1185">Reference proteome</keyword>
<organism evidence="3 4">
    <name type="scientific">Acuticoccus sediminis</name>
    <dbReference type="NCBI Taxonomy" id="2184697"/>
    <lineage>
        <taxon>Bacteria</taxon>
        <taxon>Pseudomonadati</taxon>
        <taxon>Pseudomonadota</taxon>
        <taxon>Alphaproteobacteria</taxon>
        <taxon>Hyphomicrobiales</taxon>
        <taxon>Amorphaceae</taxon>
        <taxon>Acuticoccus</taxon>
    </lineage>
</organism>
<name>A0A8B2NJU3_9HYPH</name>
<dbReference type="PANTHER" id="PTHR33490:SF6">
    <property type="entry name" value="SLL1049 PROTEIN"/>
    <property type="match status" value="1"/>
</dbReference>
<dbReference type="Pfam" id="PF01841">
    <property type="entry name" value="Transglut_core"/>
    <property type="match status" value="1"/>
</dbReference>
<feature type="domain" description="Transglutaminase-like" evidence="2">
    <location>
        <begin position="160"/>
        <end position="225"/>
    </location>
</feature>
<evidence type="ECO:0000313" key="3">
    <source>
        <dbReference type="EMBL" id="RAH97641.1"/>
    </source>
</evidence>
<dbReference type="Pfam" id="PF08379">
    <property type="entry name" value="Bact_transglu_N"/>
    <property type="match status" value="1"/>
</dbReference>
<reference evidence="3 4" key="1">
    <citation type="submission" date="2018-05" db="EMBL/GenBank/DDBJ databases">
        <title>Acuticoccus sediminis sp. nov., isolated from deep-sea sediment of Indian Ocean.</title>
        <authorList>
            <person name="Liu X."/>
            <person name="Lai Q."/>
            <person name="Du Y."/>
            <person name="Sun F."/>
            <person name="Zhang X."/>
            <person name="Wang S."/>
            <person name="Shao Z."/>
        </authorList>
    </citation>
    <scope>NUCLEOTIDE SEQUENCE [LARGE SCALE GENOMIC DNA]</scope>
    <source>
        <strain evidence="3 4">PTG4-2</strain>
    </source>
</reference>
<dbReference type="InterPro" id="IPR013589">
    <property type="entry name" value="Bac_transglu_N"/>
</dbReference>
<proteinExistence type="predicted"/>
<dbReference type="RefSeq" id="WP_111351451.1">
    <property type="nucleotide sequence ID" value="NZ_JAIWKD010000004.1"/>
</dbReference>
<feature type="compositionally biased region" description="Low complexity" evidence="1">
    <location>
        <begin position="276"/>
        <end position="289"/>
    </location>
</feature>
<feature type="region of interest" description="Disordered" evidence="1">
    <location>
        <begin position="270"/>
        <end position="289"/>
    </location>
</feature>
<evidence type="ECO:0000313" key="4">
    <source>
        <dbReference type="Proteomes" id="UP000249590"/>
    </source>
</evidence>
<dbReference type="InterPro" id="IPR038765">
    <property type="entry name" value="Papain-like_cys_pep_sf"/>
</dbReference>
<evidence type="ECO:0000256" key="1">
    <source>
        <dbReference type="SAM" id="MobiDB-lite"/>
    </source>
</evidence>
<evidence type="ECO:0000259" key="2">
    <source>
        <dbReference type="SMART" id="SM00460"/>
    </source>
</evidence>
<dbReference type="PANTHER" id="PTHR33490">
    <property type="entry name" value="BLR5614 PROTEIN-RELATED"/>
    <property type="match status" value="1"/>
</dbReference>
<dbReference type="Gene3D" id="3.10.620.30">
    <property type="match status" value="1"/>
</dbReference>
<comment type="caution">
    <text evidence="3">The sequence shown here is derived from an EMBL/GenBank/DDBJ whole genome shotgun (WGS) entry which is preliminary data.</text>
</comment>
<dbReference type="InterPro" id="IPR002931">
    <property type="entry name" value="Transglutaminase-like"/>
</dbReference>
<dbReference type="SUPFAM" id="SSF54001">
    <property type="entry name" value="Cysteine proteinases"/>
    <property type="match status" value="1"/>
</dbReference>